<dbReference type="GeneID" id="106815161"/>
<sequence length="186" mass="20426">MESVHDLVSGKYFLLLAMNVKSQLADFMPQLMQLQQGMASCGLLDSVKNNPKLWEAVFIDVPGPNATTGEYLENLVAVFSESQVLKNEEIDVYKLFSDFIESLTEEGDLTISHLLKWTTGSPSVPVLGFGKPFSVAFVHCQDGCRCRPTVSTCDIVVKLPVHIKSEEEMLAMMTSAVKDSSGFGLV</sequence>
<dbReference type="InterPro" id="IPR035983">
    <property type="entry name" value="Hect_E3_ubiquitin_ligase"/>
</dbReference>
<dbReference type="PROSITE" id="PS50237">
    <property type="entry name" value="HECT"/>
    <property type="match status" value="1"/>
</dbReference>
<dbReference type="Gene3D" id="3.30.2410.10">
    <property type="entry name" value="Hect, E3 ligase catalytic domain"/>
    <property type="match status" value="1"/>
</dbReference>
<dbReference type="Pfam" id="PF00632">
    <property type="entry name" value="HECT"/>
    <property type="match status" value="1"/>
</dbReference>
<evidence type="ECO:0000256" key="2">
    <source>
        <dbReference type="PROSITE-ProRule" id="PRU00104"/>
    </source>
</evidence>
<feature type="domain" description="HECT" evidence="3">
    <location>
        <begin position="99"/>
        <end position="186"/>
    </location>
</feature>
<evidence type="ECO:0000256" key="1">
    <source>
        <dbReference type="ARBA" id="ARBA00022786"/>
    </source>
</evidence>
<gene>
    <name evidence="5" type="primary">LOC106815161</name>
</gene>
<organism evidence="4 5">
    <name type="scientific">Priapulus caudatus</name>
    <name type="common">Priapulid worm</name>
    <dbReference type="NCBI Taxonomy" id="37621"/>
    <lineage>
        <taxon>Eukaryota</taxon>
        <taxon>Metazoa</taxon>
        <taxon>Ecdysozoa</taxon>
        <taxon>Scalidophora</taxon>
        <taxon>Priapulida</taxon>
        <taxon>Priapulimorpha</taxon>
        <taxon>Priapulimorphida</taxon>
        <taxon>Priapulidae</taxon>
        <taxon>Priapulus</taxon>
    </lineage>
</organism>
<keyword evidence="4" id="KW-1185">Reference proteome</keyword>
<feature type="active site" description="Glycyl thioester intermediate" evidence="2">
    <location>
        <position position="153"/>
    </location>
</feature>
<evidence type="ECO:0000313" key="5">
    <source>
        <dbReference type="RefSeq" id="XP_014675078.1"/>
    </source>
</evidence>
<evidence type="ECO:0000259" key="3">
    <source>
        <dbReference type="PROSITE" id="PS50237"/>
    </source>
</evidence>
<dbReference type="RefSeq" id="XP_014675078.1">
    <property type="nucleotide sequence ID" value="XM_014819592.1"/>
</dbReference>
<proteinExistence type="predicted"/>
<keyword evidence="1 2" id="KW-0833">Ubl conjugation pathway</keyword>
<dbReference type="Proteomes" id="UP000695022">
    <property type="component" value="Unplaced"/>
</dbReference>
<protein>
    <submittedName>
        <fullName evidence="5">Uncharacterized protein LOC106815161</fullName>
    </submittedName>
</protein>
<evidence type="ECO:0000313" key="4">
    <source>
        <dbReference type="Proteomes" id="UP000695022"/>
    </source>
</evidence>
<reference evidence="5" key="1">
    <citation type="submission" date="2025-08" db="UniProtKB">
        <authorList>
            <consortium name="RefSeq"/>
        </authorList>
    </citation>
    <scope>IDENTIFICATION</scope>
</reference>
<dbReference type="InterPro" id="IPR000569">
    <property type="entry name" value="HECT_dom"/>
</dbReference>
<dbReference type="SUPFAM" id="SSF56204">
    <property type="entry name" value="Hect, E3 ligase catalytic domain"/>
    <property type="match status" value="1"/>
</dbReference>
<accession>A0ABM1ESA7</accession>
<name>A0ABM1ESA7_PRICU</name>